<evidence type="ECO:0000313" key="3">
    <source>
        <dbReference type="Proteomes" id="UP000027265"/>
    </source>
</evidence>
<protein>
    <submittedName>
        <fullName evidence="2">Uncharacterized protein</fullName>
    </submittedName>
</protein>
<dbReference type="HOGENOM" id="CLU_1796752_0_0_1"/>
<sequence length="144" mass="15372">MSFLGRHSQAELGSVSQQLPELLSVNILPLLALNGRYRAPPSKPILTITIPPFPIISSPESAVPAAPSGVEKGTIPFPEFAVPAAPGGVGNWLMVDDLRPSRPLTRRRPRPKSDPSLGAAYRDQSPAATLRRGAGVQENPDSHR</sequence>
<gene>
    <name evidence="2" type="ORF">JAAARDRAFT_37581</name>
</gene>
<accession>A0A067PXH4</accession>
<dbReference type="AlphaFoldDB" id="A0A067PXH4"/>
<organism evidence="2 3">
    <name type="scientific">Jaapia argillacea MUCL 33604</name>
    <dbReference type="NCBI Taxonomy" id="933084"/>
    <lineage>
        <taxon>Eukaryota</taxon>
        <taxon>Fungi</taxon>
        <taxon>Dikarya</taxon>
        <taxon>Basidiomycota</taxon>
        <taxon>Agaricomycotina</taxon>
        <taxon>Agaricomycetes</taxon>
        <taxon>Agaricomycetidae</taxon>
        <taxon>Jaapiales</taxon>
        <taxon>Jaapiaceae</taxon>
        <taxon>Jaapia</taxon>
    </lineage>
</organism>
<dbReference type="EMBL" id="KL197726">
    <property type="protein sequence ID" value="KDQ55046.1"/>
    <property type="molecule type" value="Genomic_DNA"/>
</dbReference>
<name>A0A067PXH4_9AGAM</name>
<reference evidence="3" key="1">
    <citation type="journal article" date="2014" name="Proc. Natl. Acad. Sci. U.S.A.">
        <title>Extensive sampling of basidiomycete genomes demonstrates inadequacy of the white-rot/brown-rot paradigm for wood decay fungi.</title>
        <authorList>
            <person name="Riley R."/>
            <person name="Salamov A.A."/>
            <person name="Brown D.W."/>
            <person name="Nagy L.G."/>
            <person name="Floudas D."/>
            <person name="Held B.W."/>
            <person name="Levasseur A."/>
            <person name="Lombard V."/>
            <person name="Morin E."/>
            <person name="Otillar R."/>
            <person name="Lindquist E.A."/>
            <person name="Sun H."/>
            <person name="LaButti K.M."/>
            <person name="Schmutz J."/>
            <person name="Jabbour D."/>
            <person name="Luo H."/>
            <person name="Baker S.E."/>
            <person name="Pisabarro A.G."/>
            <person name="Walton J.D."/>
            <person name="Blanchette R.A."/>
            <person name="Henrissat B."/>
            <person name="Martin F."/>
            <person name="Cullen D."/>
            <person name="Hibbett D.S."/>
            <person name="Grigoriev I.V."/>
        </authorList>
    </citation>
    <scope>NUCLEOTIDE SEQUENCE [LARGE SCALE GENOMIC DNA]</scope>
    <source>
        <strain evidence="3">MUCL 33604</strain>
    </source>
</reference>
<keyword evidence="3" id="KW-1185">Reference proteome</keyword>
<feature type="region of interest" description="Disordered" evidence="1">
    <location>
        <begin position="100"/>
        <end position="144"/>
    </location>
</feature>
<dbReference type="InParanoid" id="A0A067PXH4"/>
<dbReference type="Proteomes" id="UP000027265">
    <property type="component" value="Unassembled WGS sequence"/>
</dbReference>
<proteinExistence type="predicted"/>
<evidence type="ECO:0000313" key="2">
    <source>
        <dbReference type="EMBL" id="KDQ55046.1"/>
    </source>
</evidence>
<evidence type="ECO:0000256" key="1">
    <source>
        <dbReference type="SAM" id="MobiDB-lite"/>
    </source>
</evidence>